<accession>A0A0E9NAC5</accession>
<feature type="compositionally biased region" description="Polar residues" evidence="1">
    <location>
        <begin position="125"/>
        <end position="135"/>
    </location>
</feature>
<feature type="region of interest" description="Disordered" evidence="1">
    <location>
        <begin position="1"/>
        <end position="32"/>
    </location>
</feature>
<dbReference type="AlphaFoldDB" id="A0A0E9NAC5"/>
<organism evidence="2 3">
    <name type="scientific">Saitoella complicata (strain BCRC 22490 / CBS 7301 / JCM 7358 / NBRC 10748 / NRRL Y-17804)</name>
    <dbReference type="NCBI Taxonomy" id="698492"/>
    <lineage>
        <taxon>Eukaryota</taxon>
        <taxon>Fungi</taxon>
        <taxon>Dikarya</taxon>
        <taxon>Ascomycota</taxon>
        <taxon>Taphrinomycotina</taxon>
        <taxon>Taphrinomycotina incertae sedis</taxon>
        <taxon>Saitoella</taxon>
    </lineage>
</organism>
<reference evidence="2 3" key="1">
    <citation type="journal article" date="2011" name="J. Gen. Appl. Microbiol.">
        <title>Draft genome sequencing of the enigmatic yeast Saitoella complicata.</title>
        <authorList>
            <person name="Nishida H."/>
            <person name="Hamamoto M."/>
            <person name="Sugiyama J."/>
        </authorList>
    </citation>
    <scope>NUCLEOTIDE SEQUENCE [LARGE SCALE GENOMIC DNA]</scope>
    <source>
        <strain evidence="2 3">NRRL Y-17804</strain>
    </source>
</reference>
<reference evidence="2 3" key="3">
    <citation type="journal article" date="2015" name="Genome Announc.">
        <title>Draft Genome Sequence of the Archiascomycetous Yeast Saitoella complicata.</title>
        <authorList>
            <person name="Yamauchi K."/>
            <person name="Kondo S."/>
            <person name="Hamamoto M."/>
            <person name="Takahashi Y."/>
            <person name="Ogura Y."/>
            <person name="Hayashi T."/>
            <person name="Nishida H."/>
        </authorList>
    </citation>
    <scope>NUCLEOTIDE SEQUENCE [LARGE SCALE GENOMIC DNA]</scope>
    <source>
        <strain evidence="2 3">NRRL Y-17804</strain>
    </source>
</reference>
<gene>
    <name evidence="2" type="ORF">G7K_0975-t1</name>
</gene>
<keyword evidence="3" id="KW-1185">Reference proteome</keyword>
<proteinExistence type="predicted"/>
<dbReference type="Proteomes" id="UP000033140">
    <property type="component" value="Unassembled WGS sequence"/>
</dbReference>
<feature type="compositionally biased region" description="Polar residues" evidence="1">
    <location>
        <begin position="1"/>
        <end position="10"/>
    </location>
</feature>
<comment type="caution">
    <text evidence="2">The sequence shown here is derived from an EMBL/GenBank/DDBJ whole genome shotgun (WGS) entry which is preliminary data.</text>
</comment>
<evidence type="ECO:0000256" key="1">
    <source>
        <dbReference type="SAM" id="MobiDB-lite"/>
    </source>
</evidence>
<dbReference type="EMBL" id="BACD03000005">
    <property type="protein sequence ID" value="GAO46753.1"/>
    <property type="molecule type" value="Genomic_DNA"/>
</dbReference>
<evidence type="ECO:0000313" key="2">
    <source>
        <dbReference type="EMBL" id="GAO46753.1"/>
    </source>
</evidence>
<sequence>MLSRTKNQSVAEGGEDVGSSDPHTWVKEEQRGRVTNVVSRPWRSSDCELELDDINTDAEEGNRVKNGMNAPPRSFSYCRSAIPVHLHRPSKISRRKVGDLRMGCTSSNAADPMLATGSNGAPPGINTQSYGCAVG</sequence>
<reference evidence="2 3" key="2">
    <citation type="journal article" date="2014" name="J. Gen. Appl. Microbiol.">
        <title>The early diverging ascomycetous budding yeast Saitoella complicata has three histone deacetylases belonging to the Clr6, Hos2, and Rpd3 lineages.</title>
        <authorList>
            <person name="Nishida H."/>
            <person name="Matsumoto T."/>
            <person name="Kondo S."/>
            <person name="Hamamoto M."/>
            <person name="Yoshikawa H."/>
        </authorList>
    </citation>
    <scope>NUCLEOTIDE SEQUENCE [LARGE SCALE GENOMIC DNA]</scope>
    <source>
        <strain evidence="2 3">NRRL Y-17804</strain>
    </source>
</reference>
<evidence type="ECO:0000313" key="3">
    <source>
        <dbReference type="Proteomes" id="UP000033140"/>
    </source>
</evidence>
<feature type="region of interest" description="Disordered" evidence="1">
    <location>
        <begin position="108"/>
        <end position="135"/>
    </location>
</feature>
<protein>
    <submittedName>
        <fullName evidence="2">Uncharacterized protein</fullName>
    </submittedName>
</protein>
<name>A0A0E9NAC5_SAICN</name>